<accession>A0AAI8YLP0</accession>
<sequence length="374" mass="41715">MPSLAGVLHPLPAVSGIQIDATCESDSLQMITSLVRALVGDVARASRTQAVYHGFTFRAQQLPPTLFLTTLIINKNQTRIERTRLVPFCVHPTFGTVDMAQQIELRQVKGGHDREDLFNTLNEYLQPQSSTTASSVASAVANLPVDKNDITRTWDEGFFWGFWSDVISVAEQIPHNHPAQDKLVAFLKELSSLPDTGVKVWDARVWADLPLMGAAFREHLNGSRVSGDAETQAEMDRAWVSFHAFEARVINAGLSQSETFAIWMLRAGLEEDQANSKTFDRDLMTAAVYIEYAGPTLLDRLAKSPEPRLGEQDQRMLKGGSLFSGKSGLTRERWMFWIDRFRELAEKTTDGEVKQLALHAADLIEEGSKQRLQG</sequence>
<reference evidence="1" key="1">
    <citation type="submission" date="2023-10" db="EMBL/GenBank/DDBJ databases">
        <authorList>
            <person name="Hackl T."/>
        </authorList>
    </citation>
    <scope>NUCLEOTIDE SEQUENCE</scope>
</reference>
<dbReference type="Proteomes" id="UP001295740">
    <property type="component" value="Unassembled WGS sequence"/>
</dbReference>
<dbReference type="InterPro" id="IPR053204">
    <property type="entry name" value="Oxopyrrolidines_Biosynth-assoc"/>
</dbReference>
<keyword evidence="2" id="KW-1185">Reference proteome</keyword>
<evidence type="ECO:0000313" key="1">
    <source>
        <dbReference type="EMBL" id="CAJ2511852.1"/>
    </source>
</evidence>
<dbReference type="Pfam" id="PF12311">
    <property type="entry name" value="DUF3632"/>
    <property type="match status" value="1"/>
</dbReference>
<evidence type="ECO:0000313" key="2">
    <source>
        <dbReference type="Proteomes" id="UP001295740"/>
    </source>
</evidence>
<protein>
    <submittedName>
        <fullName evidence="1">Uu.00g074770.m01.CDS01</fullName>
    </submittedName>
</protein>
<name>A0AAI8YLP0_9PEZI</name>
<dbReference type="AlphaFoldDB" id="A0AAI8YLP0"/>
<comment type="caution">
    <text evidence="1">The sequence shown here is derived from an EMBL/GenBank/DDBJ whole genome shotgun (WGS) entry which is preliminary data.</text>
</comment>
<proteinExistence type="predicted"/>
<dbReference type="EMBL" id="CAUWAG010000018">
    <property type="protein sequence ID" value="CAJ2511852.1"/>
    <property type="molecule type" value="Genomic_DNA"/>
</dbReference>
<organism evidence="1 2">
    <name type="scientific">Anthostomella pinea</name>
    <dbReference type="NCBI Taxonomy" id="933095"/>
    <lineage>
        <taxon>Eukaryota</taxon>
        <taxon>Fungi</taxon>
        <taxon>Dikarya</taxon>
        <taxon>Ascomycota</taxon>
        <taxon>Pezizomycotina</taxon>
        <taxon>Sordariomycetes</taxon>
        <taxon>Xylariomycetidae</taxon>
        <taxon>Xylariales</taxon>
        <taxon>Xylariaceae</taxon>
        <taxon>Anthostomella</taxon>
    </lineage>
</organism>
<dbReference type="PANTHER" id="PTHR38797:SF4">
    <property type="entry name" value="NUCLEAR PORE COMPLEX PROTEIN NUP85"/>
    <property type="match status" value="1"/>
</dbReference>
<dbReference type="PANTHER" id="PTHR38797">
    <property type="entry name" value="NUCLEAR PORE COMPLEX PROTEIN NUP85-RELATED"/>
    <property type="match status" value="1"/>
</dbReference>
<gene>
    <name evidence="1" type="ORF">KHLLAP_LOCUS12320</name>
</gene>
<dbReference type="InterPro" id="IPR022085">
    <property type="entry name" value="OpdG"/>
</dbReference>